<dbReference type="AlphaFoldDB" id="M8ALR8"/>
<sequence length="153" mass="16250">MRAQLSKPCSGAVHIVLTVSLCTSSSSPPLILHNSGDGQVVGLGAGRRRLRNVLRMFVATSSSLAAGSSTKEEIVISFGGEDQSPPQQSATWGALYAVTNDEYEQQMEVMLRRSVFHVNGPMTPPETLLHVKPEPTPLPALPHATMASKSDAA</sequence>
<organism evidence="1">
    <name type="scientific">Triticum urartu</name>
    <name type="common">Red wild einkorn</name>
    <name type="synonym">Crithodium urartu</name>
    <dbReference type="NCBI Taxonomy" id="4572"/>
    <lineage>
        <taxon>Eukaryota</taxon>
        <taxon>Viridiplantae</taxon>
        <taxon>Streptophyta</taxon>
        <taxon>Embryophyta</taxon>
        <taxon>Tracheophyta</taxon>
        <taxon>Spermatophyta</taxon>
        <taxon>Magnoliopsida</taxon>
        <taxon>Liliopsida</taxon>
        <taxon>Poales</taxon>
        <taxon>Poaceae</taxon>
        <taxon>BOP clade</taxon>
        <taxon>Pooideae</taxon>
        <taxon>Triticodae</taxon>
        <taxon>Triticeae</taxon>
        <taxon>Triticinae</taxon>
        <taxon>Triticum</taxon>
    </lineage>
</organism>
<reference evidence="1" key="1">
    <citation type="journal article" date="2013" name="Nature">
        <title>Draft genome of the wheat A-genome progenitor Triticum urartu.</title>
        <authorList>
            <person name="Ling H.Q."/>
            <person name="Zhao S."/>
            <person name="Liu D."/>
            <person name="Wang J."/>
            <person name="Sun H."/>
            <person name="Zhang C."/>
            <person name="Fan H."/>
            <person name="Li D."/>
            <person name="Dong L."/>
            <person name="Tao Y."/>
            <person name="Gao C."/>
            <person name="Wu H."/>
            <person name="Li Y."/>
            <person name="Cui Y."/>
            <person name="Guo X."/>
            <person name="Zheng S."/>
            <person name="Wang B."/>
            <person name="Yu K."/>
            <person name="Liang Q."/>
            <person name="Yang W."/>
            <person name="Lou X."/>
            <person name="Chen J."/>
            <person name="Feng M."/>
            <person name="Jian J."/>
            <person name="Zhang X."/>
            <person name="Luo G."/>
            <person name="Jiang Y."/>
            <person name="Liu J."/>
            <person name="Wang Z."/>
            <person name="Sha Y."/>
            <person name="Zhang B."/>
            <person name="Wu H."/>
            <person name="Tang D."/>
            <person name="Shen Q."/>
            <person name="Xue P."/>
            <person name="Zou S."/>
            <person name="Wang X."/>
            <person name="Liu X."/>
            <person name="Wang F."/>
            <person name="Yang Y."/>
            <person name="An X."/>
            <person name="Dong Z."/>
            <person name="Zhang K."/>
            <person name="Zhang X."/>
            <person name="Luo M.C."/>
            <person name="Dvorak J."/>
            <person name="Tong Y."/>
            <person name="Wang J."/>
            <person name="Yang H."/>
            <person name="Li Z."/>
            <person name="Wang D."/>
            <person name="Zhang A."/>
            <person name="Wang J."/>
        </authorList>
    </citation>
    <scope>NUCLEOTIDE SEQUENCE</scope>
</reference>
<gene>
    <name evidence="1" type="ORF">TRIUR3_15589</name>
</gene>
<proteinExistence type="predicted"/>
<dbReference type="EMBL" id="KD036668">
    <property type="protein sequence ID" value="EMS66020.1"/>
    <property type="molecule type" value="Genomic_DNA"/>
</dbReference>
<name>M8ALR8_TRIUA</name>
<evidence type="ECO:0000313" key="1">
    <source>
        <dbReference type="EMBL" id="EMS66020.1"/>
    </source>
</evidence>
<accession>M8ALR8</accession>
<protein>
    <submittedName>
        <fullName evidence="1">Uncharacterized protein</fullName>
    </submittedName>
</protein>